<dbReference type="InterPro" id="IPR051790">
    <property type="entry name" value="Cytochrome_c-biogenesis_DsbD"/>
</dbReference>
<feature type="transmembrane region" description="Helical" evidence="6">
    <location>
        <begin position="170"/>
        <end position="188"/>
    </location>
</feature>
<feature type="transmembrane region" description="Helical" evidence="6">
    <location>
        <begin position="6"/>
        <end position="28"/>
    </location>
</feature>
<reference evidence="8" key="1">
    <citation type="submission" date="2021-12" db="EMBL/GenBank/DDBJ databases">
        <title>Alicyclobacillaceae gen. nov., sp. nov., isolated from chalcocite enrichment system.</title>
        <authorList>
            <person name="Jiang Z."/>
        </authorList>
    </citation>
    <scope>NUCLEOTIDE SEQUENCE</scope>
    <source>
        <strain evidence="8">MYW30-H2</strain>
    </source>
</reference>
<evidence type="ECO:0000313" key="9">
    <source>
        <dbReference type="Proteomes" id="UP000830167"/>
    </source>
</evidence>
<comment type="subcellular location">
    <subcellularLocation>
        <location evidence="1">Membrane</location>
        <topology evidence="1">Multi-pass membrane protein</topology>
    </subcellularLocation>
</comment>
<dbReference type="EMBL" id="CP089291">
    <property type="protein sequence ID" value="UOF92046.1"/>
    <property type="molecule type" value="Genomic_DNA"/>
</dbReference>
<evidence type="ECO:0000256" key="5">
    <source>
        <dbReference type="ARBA" id="ARBA00023136"/>
    </source>
</evidence>
<accession>A0ABY4CS28</accession>
<proteinExistence type="inferred from homology"/>
<comment type="similarity">
    <text evidence="2">Belongs to the DsbD family.</text>
</comment>
<feature type="transmembrane region" description="Helical" evidence="6">
    <location>
        <begin position="55"/>
        <end position="78"/>
    </location>
</feature>
<dbReference type="RefSeq" id="WP_347438729.1">
    <property type="nucleotide sequence ID" value="NZ_CP089291.1"/>
</dbReference>
<evidence type="ECO:0000256" key="4">
    <source>
        <dbReference type="ARBA" id="ARBA00022989"/>
    </source>
</evidence>
<keyword evidence="3 6" id="KW-0812">Transmembrane</keyword>
<dbReference type="InterPro" id="IPR003834">
    <property type="entry name" value="Cyt_c_assmbl_TM_dom"/>
</dbReference>
<evidence type="ECO:0000256" key="1">
    <source>
        <dbReference type="ARBA" id="ARBA00004141"/>
    </source>
</evidence>
<gene>
    <name evidence="8" type="ORF">LSG31_07385</name>
</gene>
<evidence type="ECO:0000256" key="2">
    <source>
        <dbReference type="ARBA" id="ARBA00006143"/>
    </source>
</evidence>
<keyword evidence="9" id="KW-1185">Reference proteome</keyword>
<dbReference type="PANTHER" id="PTHR31272:SF4">
    <property type="entry name" value="CYTOCHROME C-TYPE BIOGENESIS PROTEIN HI_1454-RELATED"/>
    <property type="match status" value="1"/>
</dbReference>
<evidence type="ECO:0000259" key="7">
    <source>
        <dbReference type="Pfam" id="PF02683"/>
    </source>
</evidence>
<protein>
    <submittedName>
        <fullName evidence="8">Cytochrome c biogenesis protein CcdA</fullName>
    </submittedName>
</protein>
<keyword evidence="5 6" id="KW-0472">Membrane</keyword>
<evidence type="ECO:0000313" key="8">
    <source>
        <dbReference type="EMBL" id="UOF92046.1"/>
    </source>
</evidence>
<dbReference type="PANTHER" id="PTHR31272">
    <property type="entry name" value="CYTOCHROME C-TYPE BIOGENESIS PROTEIN HI_1454-RELATED"/>
    <property type="match status" value="1"/>
</dbReference>
<name>A0ABY4CS28_9BACL</name>
<evidence type="ECO:0000256" key="3">
    <source>
        <dbReference type="ARBA" id="ARBA00022692"/>
    </source>
</evidence>
<keyword evidence="4 6" id="KW-1133">Transmembrane helix</keyword>
<feature type="transmembrane region" description="Helical" evidence="6">
    <location>
        <begin position="200"/>
        <end position="218"/>
    </location>
</feature>
<dbReference type="Proteomes" id="UP000830167">
    <property type="component" value="Chromosome"/>
</dbReference>
<feature type="domain" description="Cytochrome C biogenesis protein transmembrane" evidence="7">
    <location>
        <begin position="9"/>
        <end position="216"/>
    </location>
</feature>
<feature type="transmembrane region" description="Helical" evidence="6">
    <location>
        <begin position="90"/>
        <end position="110"/>
    </location>
</feature>
<evidence type="ECO:0000256" key="6">
    <source>
        <dbReference type="SAM" id="Phobius"/>
    </source>
</evidence>
<dbReference type="Pfam" id="PF02683">
    <property type="entry name" value="DsbD_TM"/>
    <property type="match status" value="1"/>
</dbReference>
<sequence>MTSANPTIWIAFLAGLLSFVSPCCLPLYPSYISYISGVSFQAGQQRVSNDARRRAVIHSLFFVLGFSIIFLALGMSASYLGRFFIEYRSLISQIGGVIIVAMGLFLLGLLKIDVLMKEKKWQIRSKPASYLGAVFVGISFAAGWTPCIGPILASVLILAASQPVSGMTLMGFYILGFAIPFLILAYTLGSTKWLRKYSGLISKIGGVIMVVMGILLYFNQMTLITSWLIRLFGGFTGF</sequence>
<organism evidence="8 9">
    <name type="scientific">Fodinisporobacter ferrooxydans</name>
    <dbReference type="NCBI Taxonomy" id="2901836"/>
    <lineage>
        <taxon>Bacteria</taxon>
        <taxon>Bacillati</taxon>
        <taxon>Bacillota</taxon>
        <taxon>Bacilli</taxon>
        <taxon>Bacillales</taxon>
        <taxon>Alicyclobacillaceae</taxon>
        <taxon>Fodinisporobacter</taxon>
    </lineage>
</organism>
<feature type="transmembrane region" description="Helical" evidence="6">
    <location>
        <begin position="130"/>
        <end position="158"/>
    </location>
</feature>